<reference evidence="3" key="1">
    <citation type="submission" date="2017-04" db="EMBL/GenBank/DDBJ databases">
        <authorList>
            <person name="Varghese N."/>
            <person name="Submissions S."/>
        </authorList>
    </citation>
    <scope>NUCLEOTIDE SEQUENCE [LARGE SCALE GENOMIC DNA]</scope>
    <source>
        <strain evidence="3">DSM 4125</strain>
    </source>
</reference>
<dbReference type="PANTHER" id="PTHR46825">
    <property type="entry name" value="D-ALANYL-D-ALANINE-CARBOXYPEPTIDASE/ENDOPEPTIDASE AMPH"/>
    <property type="match status" value="1"/>
</dbReference>
<dbReference type="InterPro" id="IPR012338">
    <property type="entry name" value="Beta-lactam/transpept-like"/>
</dbReference>
<dbReference type="PANTHER" id="PTHR46825:SF9">
    <property type="entry name" value="BETA-LACTAMASE-RELATED DOMAIN-CONTAINING PROTEIN"/>
    <property type="match status" value="1"/>
</dbReference>
<dbReference type="RefSeq" id="WP_085517737.1">
    <property type="nucleotide sequence ID" value="NZ_FXAW01000005.1"/>
</dbReference>
<dbReference type="Pfam" id="PF00144">
    <property type="entry name" value="Beta-lactamase"/>
    <property type="match status" value="1"/>
</dbReference>
<evidence type="ECO:0000259" key="1">
    <source>
        <dbReference type="Pfam" id="PF00144"/>
    </source>
</evidence>
<dbReference type="InterPro" id="IPR050491">
    <property type="entry name" value="AmpC-like"/>
</dbReference>
<dbReference type="Gene3D" id="3.40.710.10">
    <property type="entry name" value="DD-peptidase/beta-lactamase superfamily"/>
    <property type="match status" value="1"/>
</dbReference>
<evidence type="ECO:0000313" key="2">
    <source>
        <dbReference type="EMBL" id="SMG38743.1"/>
    </source>
</evidence>
<dbReference type="SUPFAM" id="SSF56601">
    <property type="entry name" value="beta-lactamase/transpeptidase-like"/>
    <property type="match status" value="1"/>
</dbReference>
<name>A0A1X7KC17_9BACT</name>
<accession>A0A1X7KC17</accession>
<evidence type="ECO:0000313" key="3">
    <source>
        <dbReference type="Proteomes" id="UP000193804"/>
    </source>
</evidence>
<dbReference type="AlphaFoldDB" id="A0A1X7KC17"/>
<organism evidence="2 3">
    <name type="scientific">Marivirga sericea</name>
    <dbReference type="NCBI Taxonomy" id="1028"/>
    <lineage>
        <taxon>Bacteria</taxon>
        <taxon>Pseudomonadati</taxon>
        <taxon>Bacteroidota</taxon>
        <taxon>Cytophagia</taxon>
        <taxon>Cytophagales</taxon>
        <taxon>Marivirgaceae</taxon>
        <taxon>Marivirga</taxon>
    </lineage>
</organism>
<dbReference type="EMBL" id="FXAW01000005">
    <property type="protein sequence ID" value="SMG38743.1"/>
    <property type="molecule type" value="Genomic_DNA"/>
</dbReference>
<dbReference type="Proteomes" id="UP000193804">
    <property type="component" value="Unassembled WGS sequence"/>
</dbReference>
<dbReference type="STRING" id="1028.SAMN05661096_02566"/>
<feature type="domain" description="Beta-lactamase-related" evidence="1">
    <location>
        <begin position="79"/>
        <end position="266"/>
    </location>
</feature>
<dbReference type="InterPro" id="IPR001466">
    <property type="entry name" value="Beta-lactam-related"/>
</dbReference>
<protein>
    <submittedName>
        <fullName evidence="2">Beta-lactamase</fullName>
    </submittedName>
</protein>
<gene>
    <name evidence="2" type="ORF">SAMN05661096_02566</name>
</gene>
<proteinExistence type="predicted"/>
<keyword evidence="3" id="KW-1185">Reference proteome</keyword>
<dbReference type="OrthoDB" id="9793489at2"/>
<sequence>MKRKSLIILLLVSLTFVFCKEEGKSNKKVPQPESFSIINTYMSALTELKQFNGVLLVEDSAGHVFSKAYNIETEIPTLKVSVLHQFDLRSIAKLFAKASLVKLEHEEKIAFDQKLSDFFPEFPRGDEITIDQLMHHQSGLGRELSNFDENTAELSPEEVISLIHQEELEFEPGTDTRYSNLGFQLLYKIIGDAAGGTYADYLRNNFFAPLGMTNSGSHYLNPKGQLNNNAFGHTEKNDSIQIVGEDESDMQQGHTYSTVEDMKKFLDFITENKIYHELAEDSIITHAGGSKGKRAWVYANLSKGYKIVFLANYDNIPFSNLTKDLIAIMEGNEVEIPKEVNRKAVEISESILKKYAGTYDFVDAGHIMISIKFENGQLKAYQKGEFAGDLIPENDSTFFWDAKSKESFIFTNDEEGNQKALMDFQGVRWDGVLIE</sequence>